<name>A0A9X4L3R7_9BACL</name>
<evidence type="ECO:0000256" key="6">
    <source>
        <dbReference type="PROSITE-ProRule" id="PRU00278"/>
    </source>
</evidence>
<feature type="region of interest" description="Disordered" evidence="7">
    <location>
        <begin position="375"/>
        <end position="398"/>
    </location>
</feature>
<dbReference type="RefSeq" id="WP_277536979.1">
    <property type="nucleotide sequence ID" value="NZ_JAPDIA010000008.1"/>
</dbReference>
<dbReference type="GO" id="GO:0003755">
    <property type="term" value="F:peptidyl-prolyl cis-trans isomerase activity"/>
    <property type="evidence" value="ECO:0007669"/>
    <property type="project" value="UniProtKB-KW"/>
</dbReference>
<feature type="compositionally biased region" description="Low complexity" evidence="7">
    <location>
        <begin position="376"/>
        <end position="398"/>
    </location>
</feature>
<keyword evidence="8" id="KW-0472">Membrane</keyword>
<evidence type="ECO:0000313" key="10">
    <source>
        <dbReference type="EMBL" id="MDG0813189.1"/>
    </source>
</evidence>
<keyword evidence="11" id="KW-1185">Reference proteome</keyword>
<keyword evidence="8" id="KW-0812">Transmembrane</keyword>
<feature type="region of interest" description="Disordered" evidence="7">
    <location>
        <begin position="1"/>
        <end position="45"/>
    </location>
</feature>
<sequence length="398" mass="41978">MSDLEKDPNNPVRENGASDENNERTFADANDPATGPVGPVAFDKEDIAPEAEVPSEPASNTTAASGAKASVIVPWVVAVIAVIALAVVLIRQNDGGGGNLKGAVGTLNGKDITKSEFYTVMYDQVGKDQAGSMLDNYMTLKLIDSEAEKAGLTEADAEAAVAQEVVKIKQQYNFATDADFENALSSSGTTLEAYKKNQILPQVELRAIFEKKLAPKEEDLKAYYDANKATFDTAEQVRASHILLATKAEAEAVLKQLKGGADFATVAKEKSTDTGSQANGGDLGFFGKGVMNEQFETAAFKLKKNEMSGVVESPNGFHIILVTDRKEAVTSTYDSAKEKVKSAYLDEKVNEGASEWIKTAKKDAGYENLLTKAEEPAASAGASPAASAAASPSASAGE</sequence>
<dbReference type="InterPro" id="IPR027304">
    <property type="entry name" value="Trigger_fact/SurA_dom_sf"/>
</dbReference>
<dbReference type="SUPFAM" id="SSF54534">
    <property type="entry name" value="FKBP-like"/>
    <property type="match status" value="1"/>
</dbReference>
<dbReference type="Gene3D" id="3.10.50.40">
    <property type="match status" value="1"/>
</dbReference>
<reference evidence="10" key="1">
    <citation type="submission" date="2022-10" db="EMBL/GenBank/DDBJ databases">
        <title>Comparative genomic analysis of Cohnella hashimotonis sp. nov., isolated from the International Space Station.</title>
        <authorList>
            <person name="Simpson A."/>
            <person name="Venkateswaran K."/>
        </authorList>
    </citation>
    <scope>NUCLEOTIDE SEQUENCE</scope>
    <source>
        <strain evidence="10">DSM 28161</strain>
    </source>
</reference>
<comment type="caution">
    <text evidence="10">The sequence shown here is derived from an EMBL/GenBank/DDBJ whole genome shotgun (WGS) entry which is preliminary data.</text>
</comment>
<evidence type="ECO:0000256" key="7">
    <source>
        <dbReference type="SAM" id="MobiDB-lite"/>
    </source>
</evidence>
<dbReference type="Gene3D" id="1.10.4030.10">
    <property type="entry name" value="Porin chaperone SurA, peptide-binding domain"/>
    <property type="match status" value="1"/>
</dbReference>
<dbReference type="Pfam" id="PF13616">
    <property type="entry name" value="Rotamase_3"/>
    <property type="match status" value="1"/>
</dbReference>
<evidence type="ECO:0000256" key="5">
    <source>
        <dbReference type="ARBA" id="ARBA00023235"/>
    </source>
</evidence>
<evidence type="ECO:0000259" key="9">
    <source>
        <dbReference type="PROSITE" id="PS50198"/>
    </source>
</evidence>
<keyword evidence="5 6" id="KW-0413">Isomerase</keyword>
<evidence type="ECO:0000256" key="4">
    <source>
        <dbReference type="ARBA" id="ARBA00023110"/>
    </source>
</evidence>
<dbReference type="SUPFAM" id="SSF109998">
    <property type="entry name" value="Triger factor/SurA peptide-binding domain-like"/>
    <property type="match status" value="1"/>
</dbReference>
<organism evidence="10 11">
    <name type="scientific">Cohnella rhizosphaerae</name>
    <dbReference type="NCBI Taxonomy" id="1457232"/>
    <lineage>
        <taxon>Bacteria</taxon>
        <taxon>Bacillati</taxon>
        <taxon>Bacillota</taxon>
        <taxon>Bacilli</taxon>
        <taxon>Bacillales</taxon>
        <taxon>Paenibacillaceae</taxon>
        <taxon>Cohnella</taxon>
    </lineage>
</organism>
<feature type="transmembrane region" description="Helical" evidence="8">
    <location>
        <begin position="72"/>
        <end position="90"/>
    </location>
</feature>
<evidence type="ECO:0000313" key="11">
    <source>
        <dbReference type="Proteomes" id="UP001153404"/>
    </source>
</evidence>
<comment type="catalytic activity">
    <reaction evidence="1">
        <text>[protein]-peptidylproline (omega=180) = [protein]-peptidylproline (omega=0)</text>
        <dbReference type="Rhea" id="RHEA:16237"/>
        <dbReference type="Rhea" id="RHEA-COMP:10747"/>
        <dbReference type="Rhea" id="RHEA-COMP:10748"/>
        <dbReference type="ChEBI" id="CHEBI:83833"/>
        <dbReference type="ChEBI" id="CHEBI:83834"/>
        <dbReference type="EC" id="5.2.1.8"/>
    </reaction>
</comment>
<evidence type="ECO:0000256" key="8">
    <source>
        <dbReference type="SAM" id="Phobius"/>
    </source>
</evidence>
<accession>A0A9X4L3R7</accession>
<dbReference type="EMBL" id="JAPDIA010000008">
    <property type="protein sequence ID" value="MDG0813189.1"/>
    <property type="molecule type" value="Genomic_DNA"/>
</dbReference>
<dbReference type="AlphaFoldDB" id="A0A9X4L3R7"/>
<dbReference type="InterPro" id="IPR000297">
    <property type="entry name" value="PPIase_PpiC"/>
</dbReference>
<dbReference type="PANTHER" id="PTHR47245:SF1">
    <property type="entry name" value="FOLDASE PROTEIN PRSA"/>
    <property type="match status" value="1"/>
</dbReference>
<dbReference type="InterPro" id="IPR050245">
    <property type="entry name" value="PrsA_foldase"/>
</dbReference>
<dbReference type="PANTHER" id="PTHR47245">
    <property type="entry name" value="PEPTIDYLPROLYL ISOMERASE"/>
    <property type="match status" value="1"/>
</dbReference>
<dbReference type="EC" id="5.2.1.8" evidence="2"/>
<dbReference type="PROSITE" id="PS50198">
    <property type="entry name" value="PPIC_PPIASE_2"/>
    <property type="match status" value="1"/>
</dbReference>
<dbReference type="PROSITE" id="PS01096">
    <property type="entry name" value="PPIC_PPIASE_1"/>
    <property type="match status" value="1"/>
</dbReference>
<dbReference type="InterPro" id="IPR023058">
    <property type="entry name" value="PPIase_PpiC_CS"/>
</dbReference>
<keyword evidence="8" id="KW-1133">Transmembrane helix</keyword>
<dbReference type="Proteomes" id="UP001153404">
    <property type="component" value="Unassembled WGS sequence"/>
</dbReference>
<dbReference type="InterPro" id="IPR046357">
    <property type="entry name" value="PPIase_dom_sf"/>
</dbReference>
<protein>
    <recommendedName>
        <fullName evidence="2">peptidylprolyl isomerase</fullName>
        <ecNumber evidence="2">5.2.1.8</ecNumber>
    </recommendedName>
</protein>
<proteinExistence type="predicted"/>
<feature type="domain" description="PpiC" evidence="9">
    <location>
        <begin position="234"/>
        <end position="324"/>
    </location>
</feature>
<evidence type="ECO:0000256" key="2">
    <source>
        <dbReference type="ARBA" id="ARBA00013194"/>
    </source>
</evidence>
<keyword evidence="4 6" id="KW-0697">Rotamase</keyword>
<evidence type="ECO:0000256" key="3">
    <source>
        <dbReference type="ARBA" id="ARBA00022729"/>
    </source>
</evidence>
<gene>
    <name evidence="10" type="ORF">OMP40_30745</name>
</gene>
<keyword evidence="3" id="KW-0732">Signal</keyword>
<evidence type="ECO:0000256" key="1">
    <source>
        <dbReference type="ARBA" id="ARBA00000971"/>
    </source>
</evidence>